<gene>
    <name evidence="11" type="ORF">NX780_00200</name>
</gene>
<dbReference type="InterPro" id="IPR040423">
    <property type="entry name" value="PEA_transferase"/>
</dbReference>
<evidence type="ECO:0000259" key="9">
    <source>
        <dbReference type="Pfam" id="PF00884"/>
    </source>
</evidence>
<evidence type="ECO:0000256" key="3">
    <source>
        <dbReference type="ARBA" id="ARBA00022519"/>
    </source>
</evidence>
<proteinExistence type="predicted"/>
<keyword evidence="6 8" id="KW-1133">Transmembrane helix</keyword>
<evidence type="ECO:0000256" key="6">
    <source>
        <dbReference type="ARBA" id="ARBA00022989"/>
    </source>
</evidence>
<reference evidence="11 12" key="1">
    <citation type="submission" date="2022-08" db="EMBL/GenBank/DDBJ databases">
        <title>Reclassification of Massilia species as members of the genera Telluria, Duganella, Pseudoduganella, Mokoshia gen. nov. and Zemynaea gen. nov. using orthogonal and non-orthogonal genome-based approaches.</title>
        <authorList>
            <person name="Bowman J.P."/>
        </authorList>
    </citation>
    <scope>NUCLEOTIDE SEQUENCE [LARGE SCALE GENOMIC DNA]</scope>
    <source>
        <strain evidence="11 12">JCM 31661</strain>
    </source>
</reference>
<dbReference type="InterPro" id="IPR058130">
    <property type="entry name" value="PEA_transf_C"/>
</dbReference>
<comment type="subcellular location">
    <subcellularLocation>
        <location evidence="1">Cell inner membrane</location>
        <topology evidence="1">Multi-pass membrane protein</topology>
    </subcellularLocation>
</comment>
<feature type="domain" description="Phosphoethanolamine transferase N-terminal" evidence="10">
    <location>
        <begin position="60"/>
        <end position="208"/>
    </location>
</feature>
<dbReference type="PANTHER" id="PTHR30443">
    <property type="entry name" value="INNER MEMBRANE PROTEIN"/>
    <property type="match status" value="1"/>
</dbReference>
<feature type="transmembrane region" description="Helical" evidence="8">
    <location>
        <begin position="50"/>
        <end position="72"/>
    </location>
</feature>
<dbReference type="SUPFAM" id="SSF53649">
    <property type="entry name" value="Alkaline phosphatase-like"/>
    <property type="match status" value="1"/>
</dbReference>
<feature type="transmembrane region" description="Helical" evidence="8">
    <location>
        <begin position="121"/>
        <end position="142"/>
    </location>
</feature>
<dbReference type="InterPro" id="IPR012549">
    <property type="entry name" value="EptA-like_N"/>
</dbReference>
<evidence type="ECO:0000256" key="4">
    <source>
        <dbReference type="ARBA" id="ARBA00022679"/>
    </source>
</evidence>
<dbReference type="Gene3D" id="3.40.720.10">
    <property type="entry name" value="Alkaline Phosphatase, subunit A"/>
    <property type="match status" value="1"/>
</dbReference>
<accession>A0ABT2AF06</accession>
<evidence type="ECO:0000313" key="11">
    <source>
        <dbReference type="EMBL" id="MCS0594760.1"/>
    </source>
</evidence>
<evidence type="ECO:0000256" key="5">
    <source>
        <dbReference type="ARBA" id="ARBA00022692"/>
    </source>
</evidence>
<keyword evidence="7 8" id="KW-0472">Membrane</keyword>
<feature type="domain" description="Sulfatase N-terminal" evidence="9">
    <location>
        <begin position="239"/>
        <end position="530"/>
    </location>
</feature>
<keyword evidence="4 11" id="KW-0808">Transferase</keyword>
<dbReference type="Proteomes" id="UP001206572">
    <property type="component" value="Unassembled WGS sequence"/>
</dbReference>
<dbReference type="EMBL" id="JANUHA010000001">
    <property type="protein sequence ID" value="MCS0594760.1"/>
    <property type="molecule type" value="Genomic_DNA"/>
</dbReference>
<dbReference type="InterPro" id="IPR017850">
    <property type="entry name" value="Alkaline_phosphatase_core_sf"/>
</dbReference>
<name>A0ABT2AF06_9BURK</name>
<dbReference type="Pfam" id="PF00884">
    <property type="entry name" value="Sulfatase"/>
    <property type="match status" value="1"/>
</dbReference>
<organism evidence="11 12">
    <name type="scientific">Massilia agri</name>
    <dbReference type="NCBI Taxonomy" id="1886785"/>
    <lineage>
        <taxon>Bacteria</taxon>
        <taxon>Pseudomonadati</taxon>
        <taxon>Pseudomonadota</taxon>
        <taxon>Betaproteobacteria</taxon>
        <taxon>Burkholderiales</taxon>
        <taxon>Oxalobacteraceae</taxon>
        <taxon>Telluria group</taxon>
        <taxon>Massilia</taxon>
    </lineage>
</organism>
<sequence length="549" mass="60026">MHTALPRSTGAISANTLVLAVALLLASAANLNFWSTLVHAVGGITPGHLPLLLGCFAIVALLFHGLLTLASFRFVAKPVLILMILVASSVAWFVNEYGIVIDKAVIQSMFETDSREAAELLNWRLLLFVLLTGGLPSMLVARARVDFPGGVRGLLRRVGISAGSLALAALILVMLFKSLAPVVREHRELRFLLTPTNAFQALNGYLRNRWSAPVAIAPIGRDAVKGKHWTGTQRRTVSVIVVGETARADNFSLNGYARETNPRLAREQGLINFTHVQSCGTATAVSVPCLFSGLGREHYDDARARRQEGLLDVLSHAGFRVIWRDNNSGCKGACDRVETVDLASPASGNRHCMDDECYDEGLLEGLPELIRSADRDLVIVLHQKGSHGPAYAKRYPAGFGRFGPVCASSEFEQCSRESIVAAYDNTILYTDHVLAQAIDLLRTAAREDGVDASMLYFSDHGESLGEGNMYLHGAPWMIAPQQQTHVPMMLWMSEGFQERFGFDQACLRARRDQALSHDNVFHSVLGMLDVDTAVRNPKLDIFHACVRNG</sequence>
<keyword evidence="3" id="KW-0997">Cell inner membrane</keyword>
<evidence type="ECO:0000259" key="10">
    <source>
        <dbReference type="Pfam" id="PF08019"/>
    </source>
</evidence>
<evidence type="ECO:0000256" key="8">
    <source>
        <dbReference type="SAM" id="Phobius"/>
    </source>
</evidence>
<dbReference type="InterPro" id="IPR000917">
    <property type="entry name" value="Sulfatase_N"/>
</dbReference>
<dbReference type="CDD" id="cd16017">
    <property type="entry name" value="LptA"/>
    <property type="match status" value="1"/>
</dbReference>
<keyword evidence="12" id="KW-1185">Reference proteome</keyword>
<protein>
    <submittedName>
        <fullName evidence="11">Phosphoethanolamine--lipid A transferase</fullName>
    </submittedName>
</protein>
<evidence type="ECO:0000313" key="12">
    <source>
        <dbReference type="Proteomes" id="UP001206572"/>
    </source>
</evidence>
<dbReference type="GO" id="GO:0016740">
    <property type="term" value="F:transferase activity"/>
    <property type="evidence" value="ECO:0007669"/>
    <property type="project" value="UniProtKB-KW"/>
</dbReference>
<dbReference type="RefSeq" id="WP_258825852.1">
    <property type="nucleotide sequence ID" value="NZ_JANUHA010000001.1"/>
</dbReference>
<dbReference type="NCBIfam" id="NF028537">
    <property type="entry name" value="P_eth_NH2_trans"/>
    <property type="match status" value="1"/>
</dbReference>
<feature type="transmembrane region" description="Helical" evidence="8">
    <location>
        <begin position="79"/>
        <end position="101"/>
    </location>
</feature>
<feature type="transmembrane region" description="Helical" evidence="8">
    <location>
        <begin position="154"/>
        <end position="176"/>
    </location>
</feature>
<evidence type="ECO:0000256" key="1">
    <source>
        <dbReference type="ARBA" id="ARBA00004429"/>
    </source>
</evidence>
<evidence type="ECO:0000256" key="7">
    <source>
        <dbReference type="ARBA" id="ARBA00023136"/>
    </source>
</evidence>
<comment type="caution">
    <text evidence="11">The sequence shown here is derived from an EMBL/GenBank/DDBJ whole genome shotgun (WGS) entry which is preliminary data.</text>
</comment>
<evidence type="ECO:0000256" key="2">
    <source>
        <dbReference type="ARBA" id="ARBA00022475"/>
    </source>
</evidence>
<dbReference type="PANTHER" id="PTHR30443:SF0">
    <property type="entry name" value="PHOSPHOETHANOLAMINE TRANSFERASE EPTA"/>
    <property type="match status" value="1"/>
</dbReference>
<keyword evidence="2" id="KW-1003">Cell membrane</keyword>
<keyword evidence="5 8" id="KW-0812">Transmembrane</keyword>
<dbReference type="Pfam" id="PF08019">
    <property type="entry name" value="EptA_B_N"/>
    <property type="match status" value="1"/>
</dbReference>